<keyword evidence="1" id="KW-1133">Transmembrane helix</keyword>
<evidence type="ECO:0000256" key="1">
    <source>
        <dbReference type="SAM" id="Phobius"/>
    </source>
</evidence>
<proteinExistence type="predicted"/>
<keyword evidence="1" id="KW-0472">Membrane</keyword>
<dbReference type="OrthoDB" id="2392324at2759"/>
<protein>
    <submittedName>
        <fullName evidence="2">11650_t:CDS:1</fullName>
    </submittedName>
</protein>
<keyword evidence="3" id="KW-1185">Reference proteome</keyword>
<dbReference type="EMBL" id="CAJVPV010000969">
    <property type="protein sequence ID" value="CAG8481672.1"/>
    <property type="molecule type" value="Genomic_DNA"/>
</dbReference>
<dbReference type="AlphaFoldDB" id="A0A9N8Z7M3"/>
<reference evidence="2" key="1">
    <citation type="submission" date="2021-06" db="EMBL/GenBank/DDBJ databases">
        <authorList>
            <person name="Kallberg Y."/>
            <person name="Tangrot J."/>
            <person name="Rosling A."/>
        </authorList>
    </citation>
    <scope>NUCLEOTIDE SEQUENCE</scope>
    <source>
        <strain evidence="2">CL551</strain>
    </source>
</reference>
<name>A0A9N8Z7M3_9GLOM</name>
<dbReference type="Proteomes" id="UP000789342">
    <property type="component" value="Unassembled WGS sequence"/>
</dbReference>
<evidence type="ECO:0000313" key="3">
    <source>
        <dbReference type="Proteomes" id="UP000789342"/>
    </source>
</evidence>
<accession>A0A9N8Z7M3</accession>
<comment type="caution">
    <text evidence="2">The sequence shown here is derived from an EMBL/GenBank/DDBJ whole genome shotgun (WGS) entry which is preliminary data.</text>
</comment>
<feature type="transmembrane region" description="Helical" evidence="1">
    <location>
        <begin position="27"/>
        <end position="45"/>
    </location>
</feature>
<evidence type="ECO:0000313" key="2">
    <source>
        <dbReference type="EMBL" id="CAG8481672.1"/>
    </source>
</evidence>
<keyword evidence="1" id="KW-0812">Transmembrane</keyword>
<organism evidence="2 3">
    <name type="scientific">Acaulospora morrowiae</name>
    <dbReference type="NCBI Taxonomy" id="94023"/>
    <lineage>
        <taxon>Eukaryota</taxon>
        <taxon>Fungi</taxon>
        <taxon>Fungi incertae sedis</taxon>
        <taxon>Mucoromycota</taxon>
        <taxon>Glomeromycotina</taxon>
        <taxon>Glomeromycetes</taxon>
        <taxon>Diversisporales</taxon>
        <taxon>Acaulosporaceae</taxon>
        <taxon>Acaulospora</taxon>
    </lineage>
</organism>
<gene>
    <name evidence="2" type="ORF">AMORRO_LOCUS2337</name>
</gene>
<sequence length="206" mass="23698">MVSLNYEKRSTSRQSVKKLPSRSLRRILFLFFLTVLSVWSIWFFLPTLHSSIEEKYVIWVKHPQHSDPVKVRVPYNSDIADVKKMVKSELQPALDKESLGNVVILSPKLGRLNPRTLVRKVNLDKSEHLIVFVDNVDSRLFLKTLTSDQLPLQVNAPLCLKSDEAYMVIAKVLMGQYSQKDIIALKNNLCDSSVESWSSRYSYTGR</sequence>